<dbReference type="SUPFAM" id="SSF51971">
    <property type="entry name" value="Nucleotide-binding domain"/>
    <property type="match status" value="2"/>
</dbReference>
<dbReference type="GO" id="GO:0006537">
    <property type="term" value="P:glutamate biosynthetic process"/>
    <property type="evidence" value="ECO:0007669"/>
    <property type="project" value="UniProtKB-KW"/>
</dbReference>
<keyword evidence="2" id="KW-0560">Oxidoreductase</keyword>
<dbReference type="GO" id="GO:0051536">
    <property type="term" value="F:iron-sulfur cluster binding"/>
    <property type="evidence" value="ECO:0007669"/>
    <property type="project" value="InterPro"/>
</dbReference>
<dbReference type="InterPro" id="IPR051394">
    <property type="entry name" value="Glutamate_Synthase"/>
</dbReference>
<dbReference type="InterPro" id="IPR009051">
    <property type="entry name" value="Helical_ferredxn"/>
</dbReference>
<gene>
    <name evidence="6" type="ORF">BC670_0034</name>
</gene>
<evidence type="ECO:0000313" key="7">
    <source>
        <dbReference type="Proteomes" id="UP000320773"/>
    </source>
</evidence>
<dbReference type="Pfam" id="PF07992">
    <property type="entry name" value="Pyr_redox_2"/>
    <property type="match status" value="2"/>
</dbReference>
<name>A0A543FZK3_9FLAO</name>
<proteinExistence type="predicted"/>
<sequence length="484" mass="52685">MGKIGGFKEFDRIDESNLAVAERVNNYNEFTIPLAPNHIKQQGSRCMDCGIPFCHSSCPLGNLIPDFNDMVHEEEWQGALNILQSTNNFPEFTGRLCPAPCEKSCVLGIIKDPISIENIEKNIVERGFAEGWIKPQIPAVRTGKTVAIVGSGPAGLAAAQQLNRAGHTVTVFERDNAIGGLLRYGIPNFKLEKGIIDRRVAILEAEGIVFKTNVHVGVNYSTEELKAFDAVVLCGGATDRRGLPTKGADSKGVVQAMTFLTQQTKALYGEEIPDQIVATGKDVIVIGGGDTGSDCVGTSNRQGAKSVTNFEIMPKPPVGRSASTPWPYWPLQLKTSSSHDEGCNRNWLINTKEFLTNDKGELVGLKTVEVSWKILPGQRPELIEKEGSEKIWPCDLALLALGFTGPEKTLSSQLGIEIDARNNYQATNYKTNIPNIFTAGDMRRGQSLIVWAISEGREAAREVDLYLMGSTNLPTKGKGDLPTL</sequence>
<dbReference type="AlphaFoldDB" id="A0A543FZK3"/>
<dbReference type="GO" id="GO:0016639">
    <property type="term" value="F:oxidoreductase activity, acting on the CH-NH2 group of donors, NAD or NADP as acceptor"/>
    <property type="evidence" value="ECO:0007669"/>
    <property type="project" value="InterPro"/>
</dbReference>
<dbReference type="InterPro" id="IPR023753">
    <property type="entry name" value="FAD/NAD-binding_dom"/>
</dbReference>
<dbReference type="InterPro" id="IPR036188">
    <property type="entry name" value="FAD/NAD-bd_sf"/>
</dbReference>
<dbReference type="Proteomes" id="UP000320773">
    <property type="component" value="Unassembled WGS sequence"/>
</dbReference>
<comment type="pathway">
    <text evidence="4">Amino-acid biosynthesis.</text>
</comment>
<keyword evidence="3" id="KW-0314">Glutamate biosynthesis</keyword>
<evidence type="ECO:0000313" key="6">
    <source>
        <dbReference type="EMBL" id="TQM39260.1"/>
    </source>
</evidence>
<dbReference type="PANTHER" id="PTHR43100">
    <property type="entry name" value="GLUTAMATE SYNTHASE [NADPH] SMALL CHAIN"/>
    <property type="match status" value="1"/>
</dbReference>
<organism evidence="6 7">
    <name type="scientific">Flavobacterium branchiophilum</name>
    <dbReference type="NCBI Taxonomy" id="55197"/>
    <lineage>
        <taxon>Bacteria</taxon>
        <taxon>Pseudomonadati</taxon>
        <taxon>Bacteroidota</taxon>
        <taxon>Flavobacteriia</taxon>
        <taxon>Flavobacteriales</taxon>
        <taxon>Flavobacteriaceae</taxon>
        <taxon>Flavobacterium</taxon>
    </lineage>
</organism>
<dbReference type="Gene3D" id="1.10.1060.10">
    <property type="entry name" value="Alpha-helical ferredoxin"/>
    <property type="match status" value="1"/>
</dbReference>
<dbReference type="InterPro" id="IPR006005">
    <property type="entry name" value="Glut_synth_ssu1"/>
</dbReference>
<dbReference type="NCBIfam" id="TIGR01317">
    <property type="entry name" value="GOGAT_sm_gam"/>
    <property type="match status" value="1"/>
</dbReference>
<dbReference type="InterPro" id="IPR017896">
    <property type="entry name" value="4Fe4S_Fe-S-bd"/>
</dbReference>
<dbReference type="EMBL" id="VFPJ01000001">
    <property type="protein sequence ID" value="TQM39260.1"/>
    <property type="molecule type" value="Genomic_DNA"/>
</dbReference>
<dbReference type="Pfam" id="PF14691">
    <property type="entry name" value="Fer4_20"/>
    <property type="match status" value="1"/>
</dbReference>
<dbReference type="PROSITE" id="PS51379">
    <property type="entry name" value="4FE4S_FER_2"/>
    <property type="match status" value="1"/>
</dbReference>
<feature type="domain" description="4Fe-4S ferredoxin-type" evidence="5">
    <location>
        <begin position="37"/>
        <end position="68"/>
    </location>
</feature>
<dbReference type="PANTHER" id="PTHR43100:SF1">
    <property type="entry name" value="GLUTAMATE SYNTHASE [NADPH] SMALL CHAIN"/>
    <property type="match status" value="1"/>
</dbReference>
<reference evidence="6 7" key="1">
    <citation type="submission" date="2019-06" db="EMBL/GenBank/DDBJ databases">
        <title>Genomic Encyclopedia of Archaeal and Bacterial Type Strains, Phase II (KMG-II): from individual species to whole genera.</title>
        <authorList>
            <person name="Goeker M."/>
        </authorList>
    </citation>
    <scope>NUCLEOTIDE SEQUENCE [LARGE SCALE GENOMIC DNA]</scope>
    <source>
        <strain evidence="6 7">DSM 24789</strain>
    </source>
</reference>
<dbReference type="RefSeq" id="WP_089079463.1">
    <property type="nucleotide sequence ID" value="NZ_VFPJ01000001.1"/>
</dbReference>
<keyword evidence="1" id="KW-0028">Amino-acid biosynthesis</keyword>
<evidence type="ECO:0000256" key="1">
    <source>
        <dbReference type="ARBA" id="ARBA00022605"/>
    </source>
</evidence>
<dbReference type="SUPFAM" id="SSF46548">
    <property type="entry name" value="alpha-helical ferredoxin"/>
    <property type="match status" value="1"/>
</dbReference>
<dbReference type="Gene3D" id="3.50.50.60">
    <property type="entry name" value="FAD/NAD(P)-binding domain"/>
    <property type="match status" value="3"/>
</dbReference>
<dbReference type="PRINTS" id="PR00419">
    <property type="entry name" value="ADXRDTASE"/>
</dbReference>
<protein>
    <submittedName>
        <fullName evidence="6">Glutamate synthase (NADH) small subunit</fullName>
    </submittedName>
</protein>
<dbReference type="InterPro" id="IPR028261">
    <property type="entry name" value="DPD_II"/>
</dbReference>
<evidence type="ECO:0000256" key="2">
    <source>
        <dbReference type="ARBA" id="ARBA00023002"/>
    </source>
</evidence>
<accession>A0A543FZK3</accession>
<evidence type="ECO:0000259" key="5">
    <source>
        <dbReference type="PROSITE" id="PS51379"/>
    </source>
</evidence>
<evidence type="ECO:0000256" key="3">
    <source>
        <dbReference type="ARBA" id="ARBA00023164"/>
    </source>
</evidence>
<evidence type="ECO:0000256" key="4">
    <source>
        <dbReference type="ARBA" id="ARBA00029440"/>
    </source>
</evidence>
<comment type="caution">
    <text evidence="6">The sequence shown here is derived from an EMBL/GenBank/DDBJ whole genome shotgun (WGS) entry which is preliminary data.</text>
</comment>